<gene>
    <name evidence="2" type="ORF">A1507_18535</name>
</gene>
<protein>
    <submittedName>
        <fullName evidence="2">Dihydropteroate synthase</fullName>
    </submittedName>
</protein>
<dbReference type="RefSeq" id="WP_064041717.1">
    <property type="nucleotide sequence ID" value="NZ_LUUJ01000105.1"/>
</dbReference>
<name>A0A177N4H5_9GAMM</name>
<comment type="caution">
    <text evidence="2">The sequence shown here is derived from an EMBL/GenBank/DDBJ whole genome shotgun (WGS) entry which is preliminary data.</text>
</comment>
<dbReference type="Pfam" id="PF20123">
    <property type="entry name" value="DUF6513"/>
    <property type="match status" value="1"/>
</dbReference>
<dbReference type="OrthoDB" id="4029442at2"/>
<evidence type="ECO:0000313" key="2">
    <source>
        <dbReference type="EMBL" id="OAI12927.1"/>
    </source>
</evidence>
<accession>A0A177N4H5</accession>
<dbReference type="Gene3D" id="3.20.20.20">
    <property type="entry name" value="Dihydropteroate synthase-like"/>
    <property type="match status" value="1"/>
</dbReference>
<dbReference type="EMBL" id="LUUJ01000105">
    <property type="protein sequence ID" value="OAI12927.1"/>
    <property type="molecule type" value="Genomic_DNA"/>
</dbReference>
<evidence type="ECO:0000313" key="3">
    <source>
        <dbReference type="Proteomes" id="UP000077857"/>
    </source>
</evidence>
<proteinExistence type="predicted"/>
<dbReference type="InterPro" id="IPR011005">
    <property type="entry name" value="Dihydropteroate_synth-like_sf"/>
</dbReference>
<dbReference type="InterPro" id="IPR045406">
    <property type="entry name" value="DUF6513"/>
</dbReference>
<dbReference type="AlphaFoldDB" id="A0A177N4H5"/>
<dbReference type="InterPro" id="IPR000489">
    <property type="entry name" value="Pterin-binding_dom"/>
</dbReference>
<sequence length="464" mass="51162">MSEKILFITGRLAEKQVRQVLEKMQPDFFYKVHVMGVTVAALITAEMIARRLTDTGGADRIVIPGRCRGDLDMLSKHLGIPVERGPEEIKDLPQHFGMAAHHYDLSQYQTKIFAEITDAPNIGVDAVVERAHYYKANGADVIDIGCLPGTPFPHLADCIETLKQEGFTVSIDSLEDADLLAGGRAGADYLLSLTGKSLWIADEVAATPILIPETHGDLATLDRAIESLSAKNRAFIVDPILDPIHFGFTESIVRNYRFRQRYPDIEMMMGVGNLTELTHADTSGINAVLLGICSELNINHILATEVSKHARRAIKEADVARRVMHAAKQHNTLPKHISPDLMTVHETAPFLNSREEIESLAGQIKDPSYRIQVSSDGIHIFNRDGLHSAIDPFDLYPKLQVETDGGHAFYLGVELARAEIAWQLGKRFTQDQPLSWGCAGQGPESTVDLHTFKPAGSTLKKHDG</sequence>
<dbReference type="SUPFAM" id="SSF51717">
    <property type="entry name" value="Dihydropteroate synthetase-like"/>
    <property type="match status" value="1"/>
</dbReference>
<dbReference type="Proteomes" id="UP000077857">
    <property type="component" value="Unassembled WGS sequence"/>
</dbReference>
<dbReference type="PROSITE" id="PS50972">
    <property type="entry name" value="PTERIN_BINDING"/>
    <property type="match status" value="1"/>
</dbReference>
<dbReference type="GO" id="GO:0042558">
    <property type="term" value="P:pteridine-containing compound metabolic process"/>
    <property type="evidence" value="ECO:0007669"/>
    <property type="project" value="InterPro"/>
</dbReference>
<organism evidence="2 3">
    <name type="scientific">Methylomonas koyamae</name>
    <dbReference type="NCBI Taxonomy" id="702114"/>
    <lineage>
        <taxon>Bacteria</taxon>
        <taxon>Pseudomonadati</taxon>
        <taxon>Pseudomonadota</taxon>
        <taxon>Gammaproteobacteria</taxon>
        <taxon>Methylococcales</taxon>
        <taxon>Methylococcaceae</taxon>
        <taxon>Methylomonas</taxon>
    </lineage>
</organism>
<reference evidence="2 3" key="1">
    <citation type="submission" date="2016-03" db="EMBL/GenBank/DDBJ databases">
        <authorList>
            <person name="Ploux O."/>
        </authorList>
    </citation>
    <scope>NUCLEOTIDE SEQUENCE [LARGE SCALE GENOMIC DNA]</scope>
    <source>
        <strain evidence="2 3">R-45378</strain>
    </source>
</reference>
<evidence type="ECO:0000259" key="1">
    <source>
        <dbReference type="PROSITE" id="PS50972"/>
    </source>
</evidence>
<feature type="domain" description="Pterin-binding" evidence="1">
    <location>
        <begin position="93"/>
        <end position="358"/>
    </location>
</feature>